<protein>
    <submittedName>
        <fullName evidence="1">Uncharacterized protein</fullName>
    </submittedName>
</protein>
<reference evidence="1 2" key="1">
    <citation type="journal article" date="2022" name="bioRxiv">
        <title>Genomics of Preaxostyla Flagellates Illuminates Evolutionary Transitions and the Path Towards Mitochondrial Loss.</title>
        <authorList>
            <person name="Novak L.V.F."/>
            <person name="Treitli S.C."/>
            <person name="Pyrih J."/>
            <person name="Halakuc P."/>
            <person name="Pipaliya S.V."/>
            <person name="Vacek V."/>
            <person name="Brzon O."/>
            <person name="Soukal P."/>
            <person name="Eme L."/>
            <person name="Dacks J.B."/>
            <person name="Karnkowska A."/>
            <person name="Elias M."/>
            <person name="Hampl V."/>
        </authorList>
    </citation>
    <scope>NUCLEOTIDE SEQUENCE [LARGE SCALE GENOMIC DNA]</scope>
    <source>
        <strain evidence="1">NAU3</strain>
        <tissue evidence="1">Gut</tissue>
    </source>
</reference>
<gene>
    <name evidence="1" type="ORF">BLNAU_19924</name>
</gene>
<dbReference type="EMBL" id="JARBJD010000271">
    <property type="protein sequence ID" value="KAK2945134.1"/>
    <property type="molecule type" value="Genomic_DNA"/>
</dbReference>
<name>A0ABQ9X044_9EUKA</name>
<sequence>MMAFGQDSPDPTAVILSTPRLRDLSVIDDKVIMNDIIDVFKKGVWLSSTDSIQSTSIASDTDPESIRHLVLHEVLIPIEPSLVQISRNRHLL</sequence>
<organism evidence="1 2">
    <name type="scientific">Blattamonas nauphoetae</name>
    <dbReference type="NCBI Taxonomy" id="2049346"/>
    <lineage>
        <taxon>Eukaryota</taxon>
        <taxon>Metamonada</taxon>
        <taxon>Preaxostyla</taxon>
        <taxon>Oxymonadida</taxon>
        <taxon>Blattamonas</taxon>
    </lineage>
</organism>
<dbReference type="Proteomes" id="UP001281761">
    <property type="component" value="Unassembled WGS sequence"/>
</dbReference>
<accession>A0ABQ9X044</accession>
<evidence type="ECO:0000313" key="2">
    <source>
        <dbReference type="Proteomes" id="UP001281761"/>
    </source>
</evidence>
<keyword evidence="2" id="KW-1185">Reference proteome</keyword>
<evidence type="ECO:0000313" key="1">
    <source>
        <dbReference type="EMBL" id="KAK2945134.1"/>
    </source>
</evidence>
<comment type="caution">
    <text evidence="1">The sequence shown here is derived from an EMBL/GenBank/DDBJ whole genome shotgun (WGS) entry which is preliminary data.</text>
</comment>
<proteinExistence type="predicted"/>